<dbReference type="InterPro" id="IPR036250">
    <property type="entry name" value="AcylCo_DH-like_C"/>
</dbReference>
<evidence type="ECO:0000256" key="5">
    <source>
        <dbReference type="RuleBase" id="RU362125"/>
    </source>
</evidence>
<evidence type="ECO:0000256" key="4">
    <source>
        <dbReference type="ARBA" id="ARBA00022827"/>
    </source>
</evidence>
<dbReference type="Pfam" id="PF02771">
    <property type="entry name" value="Acyl-CoA_dh_N"/>
    <property type="match status" value="1"/>
</dbReference>
<evidence type="ECO:0000256" key="3">
    <source>
        <dbReference type="ARBA" id="ARBA00022630"/>
    </source>
</evidence>
<evidence type="ECO:0000259" key="8">
    <source>
        <dbReference type="Pfam" id="PF02771"/>
    </source>
</evidence>
<proteinExistence type="inferred from homology"/>
<dbReference type="EMBL" id="JAQQAL010000017">
    <property type="protein sequence ID" value="MDC7226763.1"/>
    <property type="molecule type" value="Genomic_DNA"/>
</dbReference>
<evidence type="ECO:0000259" key="6">
    <source>
        <dbReference type="Pfam" id="PF00441"/>
    </source>
</evidence>
<evidence type="ECO:0000259" key="9">
    <source>
        <dbReference type="Pfam" id="PF12186"/>
    </source>
</evidence>
<dbReference type="SUPFAM" id="SSF56645">
    <property type="entry name" value="Acyl-CoA dehydrogenase NM domain-like"/>
    <property type="match status" value="1"/>
</dbReference>
<feature type="domain" description="Acyl-CoA dehydrogenase C-terminal" evidence="9">
    <location>
        <begin position="452"/>
        <end position="554"/>
    </location>
</feature>
<reference evidence="10 11" key="1">
    <citation type="submission" date="2022-12" db="EMBL/GenBank/DDBJ databases">
        <title>Metagenome assembled genome from gulf of manar.</title>
        <authorList>
            <person name="Kohli P."/>
            <person name="Pk S."/>
            <person name="Venkata Ramana C."/>
            <person name="Sasikala C."/>
        </authorList>
    </citation>
    <scope>NUCLEOTIDE SEQUENCE [LARGE SCALE GENOMIC DNA]</scope>
    <source>
        <strain evidence="10">JB008</strain>
    </source>
</reference>
<dbReference type="Proteomes" id="UP001221217">
    <property type="component" value="Unassembled WGS sequence"/>
</dbReference>
<dbReference type="GO" id="GO:0050660">
    <property type="term" value="F:flavin adenine dinucleotide binding"/>
    <property type="evidence" value="ECO:0007669"/>
    <property type="project" value="InterPro"/>
</dbReference>
<name>A0AAJ1IFB6_9SPIO</name>
<evidence type="ECO:0000313" key="11">
    <source>
        <dbReference type="Proteomes" id="UP001221217"/>
    </source>
</evidence>
<dbReference type="PANTHER" id="PTHR42803">
    <property type="entry name" value="ACYL-COA DEHYDROGENASE"/>
    <property type="match status" value="1"/>
</dbReference>
<dbReference type="Gene3D" id="1.20.120.470">
    <property type="entry name" value="Acyl-CoA dehydrogenase, C-terminal domain"/>
    <property type="match status" value="1"/>
</dbReference>
<gene>
    <name evidence="10" type="ORF">PQJ61_08355</name>
</gene>
<dbReference type="InterPro" id="IPR036797">
    <property type="entry name" value="Acyl-CoA_dehydrogenase_C_sf"/>
</dbReference>
<dbReference type="InterPro" id="IPR046373">
    <property type="entry name" value="Acyl-CoA_Oxase/DH_mid-dom_sf"/>
</dbReference>
<comment type="cofactor">
    <cofactor evidence="1 5">
        <name>FAD</name>
        <dbReference type="ChEBI" id="CHEBI:57692"/>
    </cofactor>
</comment>
<feature type="domain" description="Acyl-CoA dehydrogenase/oxidase N-terminal" evidence="8">
    <location>
        <begin position="57"/>
        <end position="169"/>
    </location>
</feature>
<keyword evidence="4 5" id="KW-0274">FAD</keyword>
<dbReference type="Pfam" id="PF12186">
    <property type="entry name" value="AcylCoA_dehyd_C"/>
    <property type="match status" value="1"/>
</dbReference>
<dbReference type="PANTHER" id="PTHR42803:SF1">
    <property type="entry name" value="BROAD-SPECIFICITY LINEAR ACYL-COA DEHYDROGENASE FADE5"/>
    <property type="match status" value="1"/>
</dbReference>
<feature type="domain" description="Acyl-CoA dehydrogenase/oxidase C-terminal" evidence="6">
    <location>
        <begin position="282"/>
        <end position="443"/>
    </location>
</feature>
<evidence type="ECO:0000256" key="2">
    <source>
        <dbReference type="ARBA" id="ARBA00009347"/>
    </source>
</evidence>
<dbReference type="InterPro" id="IPR009075">
    <property type="entry name" value="AcylCo_DH/oxidase_C"/>
</dbReference>
<protein>
    <submittedName>
        <fullName evidence="10">Acyl-CoA dehydrogenase family protein</fullName>
    </submittedName>
</protein>
<dbReference type="InterPro" id="IPR052166">
    <property type="entry name" value="Diverse_Acyl-CoA_DH"/>
</dbReference>
<organism evidence="10 11">
    <name type="scientific">Candidatus Thalassospirochaeta sargassi</name>
    <dbReference type="NCBI Taxonomy" id="3119039"/>
    <lineage>
        <taxon>Bacteria</taxon>
        <taxon>Pseudomonadati</taxon>
        <taxon>Spirochaetota</taxon>
        <taxon>Spirochaetia</taxon>
        <taxon>Spirochaetales</taxon>
        <taxon>Spirochaetaceae</taxon>
        <taxon>Candidatus Thalassospirochaeta</taxon>
    </lineage>
</organism>
<keyword evidence="5" id="KW-0560">Oxidoreductase</keyword>
<dbReference type="InterPro" id="IPR020964">
    <property type="entry name" value="Acyl-CoA_dehydrogenase_C"/>
</dbReference>
<dbReference type="InterPro" id="IPR009100">
    <property type="entry name" value="AcylCoA_DH/oxidase_NM_dom_sf"/>
</dbReference>
<dbReference type="SUPFAM" id="SSF47203">
    <property type="entry name" value="Acyl-CoA dehydrogenase C-terminal domain-like"/>
    <property type="match status" value="1"/>
</dbReference>
<dbReference type="Pfam" id="PF02770">
    <property type="entry name" value="Acyl-CoA_dh_M"/>
    <property type="match status" value="1"/>
</dbReference>
<dbReference type="SUPFAM" id="SSF158494">
    <property type="entry name" value="PG0775 C-terminal domain-like"/>
    <property type="match status" value="1"/>
</dbReference>
<dbReference type="Pfam" id="PF00441">
    <property type="entry name" value="Acyl-CoA_dh_1"/>
    <property type="match status" value="1"/>
</dbReference>
<accession>A0AAJ1IFB6</accession>
<dbReference type="InterPro" id="IPR013786">
    <property type="entry name" value="AcylCoA_DH/ox_N"/>
</dbReference>
<dbReference type="Gene3D" id="1.20.140.10">
    <property type="entry name" value="Butyryl-CoA Dehydrogenase, subunit A, domain 3"/>
    <property type="match status" value="1"/>
</dbReference>
<comment type="caution">
    <text evidence="10">The sequence shown here is derived from an EMBL/GenBank/DDBJ whole genome shotgun (WGS) entry which is preliminary data.</text>
</comment>
<evidence type="ECO:0000259" key="7">
    <source>
        <dbReference type="Pfam" id="PF02770"/>
    </source>
</evidence>
<feature type="domain" description="Acyl-CoA oxidase/dehydrogenase middle" evidence="7">
    <location>
        <begin position="174"/>
        <end position="267"/>
    </location>
</feature>
<dbReference type="PROSITE" id="PS00073">
    <property type="entry name" value="ACYL_COA_DH_2"/>
    <property type="match status" value="1"/>
</dbReference>
<evidence type="ECO:0000313" key="10">
    <source>
        <dbReference type="EMBL" id="MDC7226763.1"/>
    </source>
</evidence>
<sequence>MENFLTDNEDILFHLKHIDLDDIITLKENNFAEKDIFPHAPKDIEDCKDSYEKILGLIGEIAGEYMAPVAAEVDEEGVKLVDGEVIYAEGTQMALDMLAKADLMGLANPRKYGGLNCPVTLMSMAGEIMSRADGSFLNFGLQQDISETVNKFGSEEQKERIIPMLARGEETSSMILTEPDAGSDLQAVALRAHQAEDGKWYLNGVKRFITNGNGKIALVLARSEEGSKGAGGLSFFLYERDEHMTIRRIENKLGIHGSPTCELQFNNAPCELVGQRRRGLTKYTMWLMNSARLMVSGQATGIAEAAYREAYKYATERIQFGKPIIEFPPVYEMLTEMKIAVEASRTLLYETSKFVDLKECYEHISETQPERAKEVKAEMKKYTRLANLFTPMTKLFNTEAANRVTYDGIQIHGGTGYMKEFNAERHYRDARITNIYEGTSQLQVVAAIGGITSGTASRFIEDFIENSDFSHCPELLKQVEKAKLNFEKTLIKIKETADQDVVTYHSRRLVEMATDIVVALLFMRDAKHEERKMKVAETFIAKMVTRVEMNMNFIVGEESTLLKNYQDIIG</sequence>
<dbReference type="InterPro" id="IPR037069">
    <property type="entry name" value="AcylCoA_DH/ox_N_sf"/>
</dbReference>
<dbReference type="Gene3D" id="1.10.540.10">
    <property type="entry name" value="Acyl-CoA dehydrogenase/oxidase, N-terminal domain"/>
    <property type="match status" value="1"/>
</dbReference>
<dbReference type="AlphaFoldDB" id="A0AAJ1IFB6"/>
<dbReference type="Gene3D" id="2.40.110.10">
    <property type="entry name" value="Butyryl-CoA Dehydrogenase, subunit A, domain 2"/>
    <property type="match status" value="1"/>
</dbReference>
<comment type="similarity">
    <text evidence="2 5">Belongs to the acyl-CoA dehydrogenase family.</text>
</comment>
<keyword evidence="3 5" id="KW-0285">Flavoprotein</keyword>
<dbReference type="InterPro" id="IPR006089">
    <property type="entry name" value="Acyl-CoA_DH_CS"/>
</dbReference>
<dbReference type="GO" id="GO:0003995">
    <property type="term" value="F:acyl-CoA dehydrogenase activity"/>
    <property type="evidence" value="ECO:0007669"/>
    <property type="project" value="InterPro"/>
</dbReference>
<dbReference type="InterPro" id="IPR006091">
    <property type="entry name" value="Acyl-CoA_Oxase/DH_mid-dom"/>
</dbReference>
<evidence type="ECO:0000256" key="1">
    <source>
        <dbReference type="ARBA" id="ARBA00001974"/>
    </source>
</evidence>